<sequence>MKSGFLMITPIYAKVSFNKFLLETIKNQHFMLVFYFV</sequence>
<dbReference type="EMBL" id="CVUD02000116">
    <property type="protein sequence ID" value="SEH74472.1"/>
    <property type="molecule type" value="Genomic_DNA"/>
</dbReference>
<protein>
    <submittedName>
        <fullName evidence="1">Uncharacterized protein</fullName>
    </submittedName>
</protein>
<dbReference type="AlphaFoldDB" id="A0A1H6KH15"/>
<proteinExistence type="predicted"/>
<name>A0A1H6KH15_9GAMM</name>
<evidence type="ECO:0000313" key="2">
    <source>
        <dbReference type="Proteomes" id="UP000198559"/>
    </source>
</evidence>
<dbReference type="Proteomes" id="UP000198559">
    <property type="component" value="Unassembled WGS sequence"/>
</dbReference>
<evidence type="ECO:0000313" key="1">
    <source>
        <dbReference type="EMBL" id="SEH74472.1"/>
    </source>
</evidence>
<dbReference type="STRING" id="235205.BAZSYMB_SCAFFOLD00001_42"/>
<accession>A0A1H6KH15</accession>
<gene>
    <name evidence="1" type="ORF">BAZSYMB_SCAFFOLD00001_42</name>
</gene>
<organism evidence="1 2">
    <name type="scientific">Bathymodiolus azoricus thioautotrophic gill symbiont</name>
    <dbReference type="NCBI Taxonomy" id="235205"/>
    <lineage>
        <taxon>Bacteria</taxon>
        <taxon>Pseudomonadati</taxon>
        <taxon>Pseudomonadota</taxon>
        <taxon>Gammaproteobacteria</taxon>
        <taxon>sulfur-oxidizing symbionts</taxon>
    </lineage>
</organism>
<reference evidence="2" key="1">
    <citation type="submission" date="2016-06" db="EMBL/GenBank/DDBJ databases">
        <authorList>
            <person name="Petersen J."/>
            <person name="Sayavedra L."/>
        </authorList>
    </citation>
    <scope>NUCLEOTIDE SEQUENCE [LARGE SCALE GENOMIC DNA]</scope>
    <source>
        <strain evidence="2">BazSymB</strain>
    </source>
</reference>